<dbReference type="Pfam" id="PF00026">
    <property type="entry name" value="Asp"/>
    <property type="match status" value="1"/>
</dbReference>
<keyword evidence="6" id="KW-0325">Glycoprotein</keyword>
<keyword evidence="3 9" id="KW-0064">Aspartyl protease</keyword>
<evidence type="ECO:0000256" key="8">
    <source>
        <dbReference type="PIRSR" id="PIRSR601461-2"/>
    </source>
</evidence>
<organism evidence="12">
    <name type="scientific">Sarcoptes scabiei</name>
    <name type="common">Itch mite</name>
    <name type="synonym">Acarus scabiei</name>
    <dbReference type="NCBI Taxonomy" id="52283"/>
    <lineage>
        <taxon>Eukaryota</taxon>
        <taxon>Metazoa</taxon>
        <taxon>Ecdysozoa</taxon>
        <taxon>Arthropoda</taxon>
        <taxon>Chelicerata</taxon>
        <taxon>Arachnida</taxon>
        <taxon>Acari</taxon>
        <taxon>Acariformes</taxon>
        <taxon>Sarcoptiformes</taxon>
        <taxon>Astigmata</taxon>
        <taxon>Psoroptidia</taxon>
        <taxon>Sarcoptoidea</taxon>
        <taxon>Sarcoptidae</taxon>
        <taxon>Sarcoptinae</taxon>
        <taxon>Sarcoptes</taxon>
    </lineage>
</organism>
<accession>V5NEJ5</accession>
<dbReference type="VEuPathDB" id="VectorBase:SSCA010629"/>
<dbReference type="PRINTS" id="PR00792">
    <property type="entry name" value="PEPSIN"/>
</dbReference>
<keyword evidence="2 9" id="KW-0645">Protease</keyword>
<dbReference type="SMR" id="V5NEJ5"/>
<dbReference type="InterPro" id="IPR001969">
    <property type="entry name" value="Aspartic_peptidase_AS"/>
</dbReference>
<evidence type="ECO:0000256" key="7">
    <source>
        <dbReference type="PIRSR" id="PIRSR601461-1"/>
    </source>
</evidence>
<feature type="disulfide bond" evidence="8">
    <location>
        <begin position="333"/>
        <end position="370"/>
    </location>
</feature>
<proteinExistence type="evidence at transcript level"/>
<evidence type="ECO:0000259" key="11">
    <source>
        <dbReference type="PROSITE" id="PS51767"/>
    </source>
</evidence>
<evidence type="ECO:0000256" key="5">
    <source>
        <dbReference type="ARBA" id="ARBA00023157"/>
    </source>
</evidence>
<dbReference type="FunFam" id="2.40.70.10:FF:000149">
    <property type="entry name" value="Uncharacterized protein"/>
    <property type="match status" value="1"/>
</dbReference>
<evidence type="ECO:0000256" key="10">
    <source>
        <dbReference type="SAM" id="SignalP"/>
    </source>
</evidence>
<dbReference type="GO" id="GO:0004190">
    <property type="term" value="F:aspartic-type endopeptidase activity"/>
    <property type="evidence" value="ECO:0007669"/>
    <property type="project" value="UniProtKB-KW"/>
</dbReference>
<comment type="similarity">
    <text evidence="1 9">Belongs to the peptidase A1 family.</text>
</comment>
<dbReference type="AlphaFoldDB" id="V5NEJ5"/>
<evidence type="ECO:0000256" key="3">
    <source>
        <dbReference type="ARBA" id="ARBA00022750"/>
    </source>
</evidence>
<dbReference type="SUPFAM" id="SSF50630">
    <property type="entry name" value="Acid proteases"/>
    <property type="match status" value="1"/>
</dbReference>
<keyword evidence="4 9" id="KW-0378">Hydrolase</keyword>
<feature type="domain" description="Peptidase A1" evidence="11">
    <location>
        <begin position="89"/>
        <end position="407"/>
    </location>
</feature>
<evidence type="ECO:0000256" key="6">
    <source>
        <dbReference type="ARBA" id="ARBA00023180"/>
    </source>
</evidence>
<feature type="signal peptide" evidence="10">
    <location>
        <begin position="1"/>
        <end position="22"/>
    </location>
</feature>
<dbReference type="FunFam" id="2.40.70.10:FF:000002">
    <property type="entry name" value="Vacuolar aspartic proteinase"/>
    <property type="match status" value="1"/>
</dbReference>
<evidence type="ECO:0000256" key="1">
    <source>
        <dbReference type="ARBA" id="ARBA00007447"/>
    </source>
</evidence>
<dbReference type="VEuPathDB" id="VectorBase:SSCA003112"/>
<dbReference type="OrthoDB" id="771136at2759"/>
<dbReference type="PROSITE" id="PS00141">
    <property type="entry name" value="ASP_PROTEASE"/>
    <property type="match status" value="2"/>
</dbReference>
<dbReference type="MEROPS" id="A01.009"/>
<dbReference type="PROSITE" id="PS51767">
    <property type="entry name" value="PEPTIDASE_A1"/>
    <property type="match status" value="1"/>
</dbReference>
<reference evidence="12" key="1">
    <citation type="journal article" date="2013" name="PLoS Negl. Trop. Dis.">
        <title>An Aspartic Protease of the Scabies Mite Sarcoptes scabiei Is Involved in the Digestion of Host Skin and Blood Macromolecules.</title>
        <authorList>
            <person name="Mahmood W."/>
            <person name="Viberg L.T."/>
            <person name="Fischer K."/>
            <person name="Walton S.F."/>
            <person name="Holt D.C."/>
        </authorList>
    </citation>
    <scope>NUCLEOTIDE SEQUENCE</scope>
</reference>
<keyword evidence="10" id="KW-0732">Signal</keyword>
<dbReference type="PANTHER" id="PTHR47966:SF51">
    <property type="entry name" value="BETA-SITE APP-CLEAVING ENZYME, ISOFORM A-RELATED"/>
    <property type="match status" value="1"/>
</dbReference>
<evidence type="ECO:0000313" key="12">
    <source>
        <dbReference type="EMBL" id="AHA86831.1"/>
    </source>
</evidence>
<evidence type="ECO:0000256" key="2">
    <source>
        <dbReference type="ARBA" id="ARBA00022670"/>
    </source>
</evidence>
<keyword evidence="5 8" id="KW-1015">Disulfide bond</keyword>
<dbReference type="GO" id="GO:0006508">
    <property type="term" value="P:proteolysis"/>
    <property type="evidence" value="ECO:0007669"/>
    <property type="project" value="UniProtKB-KW"/>
</dbReference>
<feature type="active site" evidence="7">
    <location>
        <position position="107"/>
    </location>
</feature>
<feature type="active site" evidence="7">
    <location>
        <position position="299"/>
    </location>
</feature>
<evidence type="ECO:0000256" key="4">
    <source>
        <dbReference type="ARBA" id="ARBA00022801"/>
    </source>
</evidence>
<evidence type="ECO:0000256" key="9">
    <source>
        <dbReference type="RuleBase" id="RU000454"/>
    </source>
</evidence>
<dbReference type="Gene3D" id="2.60.40.1960">
    <property type="match status" value="1"/>
</dbReference>
<dbReference type="Gene3D" id="2.40.70.10">
    <property type="entry name" value="Acid Proteases"/>
    <property type="match status" value="2"/>
</dbReference>
<name>V5NEJ5_SARSC</name>
<dbReference type="InterPro" id="IPR033121">
    <property type="entry name" value="PEPTIDASE_A1"/>
</dbReference>
<sequence>MISINLRLSLLFIVSLLTISNAEKLLRVKLQRFNSLRNHLISVGTNLNMAMLGEHASSPIDLEQSIGQKVLSNVGPFPEILVNYADSQYFGEIGIGTPKQSFKVIFDTGSSNLWVPSKQCKLTNVACMLHNKYDHHRSSTYRSNGTKFSIRYGTGSMTGFLSTDIVTIGHASIKHQTFAEAVDEPGLTFVFAKFDGILGLGFDSISQGIPTVFKNMVDQGLVSQPIFSFYLNRDEHGKLGGEILFGGSDARFYEGEFHYAPLTRMAYWQFGMSAVYVESKSKKRPIGHLCEHGCQAIADTGTSLIAGPSAEVEHLNRALGAIGPVKGIYTFDCQMIPTLPDVVFRINGKDFPLTSEQYVMKVTAVGHTTCISSFIGIDIGNLWILGDTFIGYYYTEFDYRGQRVGFAKTKLSLNITQSQ</sequence>
<dbReference type="EMBL" id="KC540783">
    <property type="protein sequence ID" value="AHA86831.1"/>
    <property type="molecule type" value="mRNA"/>
</dbReference>
<feature type="chain" id="PRO_5004740319" evidence="10">
    <location>
        <begin position="23"/>
        <end position="419"/>
    </location>
</feature>
<dbReference type="PANTHER" id="PTHR47966">
    <property type="entry name" value="BETA-SITE APP-CLEAVING ENZYME, ISOFORM A-RELATED"/>
    <property type="match status" value="1"/>
</dbReference>
<dbReference type="InterPro" id="IPR001461">
    <property type="entry name" value="Aspartic_peptidase_A1"/>
</dbReference>
<protein>
    <submittedName>
        <fullName evidence="12">Aspartic protease</fullName>
    </submittedName>
</protein>
<feature type="disulfide bond" evidence="8">
    <location>
        <begin position="120"/>
        <end position="127"/>
    </location>
</feature>
<dbReference type="InterPro" id="IPR021109">
    <property type="entry name" value="Peptidase_aspartic_dom_sf"/>
</dbReference>